<evidence type="ECO:0000313" key="6">
    <source>
        <dbReference type="EMBL" id="MCB5225860.1"/>
    </source>
</evidence>
<evidence type="ECO:0000313" key="7">
    <source>
        <dbReference type="Proteomes" id="UP000633814"/>
    </source>
</evidence>
<evidence type="ECO:0000259" key="5">
    <source>
        <dbReference type="Pfam" id="PF07730"/>
    </source>
</evidence>
<dbReference type="Gene3D" id="1.20.5.1930">
    <property type="match status" value="1"/>
</dbReference>
<comment type="caution">
    <text evidence="6">The sequence shown here is derived from an EMBL/GenBank/DDBJ whole genome shotgun (WGS) entry which is preliminary data.</text>
</comment>
<feature type="transmembrane region" description="Helical" evidence="4">
    <location>
        <begin position="65"/>
        <end position="88"/>
    </location>
</feature>
<gene>
    <name evidence="6" type="ORF">JAO78_003435</name>
</gene>
<sequence>MALDDKLESKLSWIYLINLVFYIIPLFTVRFAVWQYLSMALALLLFLACYFAAYRCKRQQLHWPITGIVLIASLITPINAGSIAMFAYAGFFIGYAYALKPYLLLMSMLVALLVVLDISLGIAWPLFLIMGVPIVLAVSLLGRAEQAKLRHRLAEHKSEDEIKQLAAMVERERIGRDLHDILGHTLSSIVLKADLAEKLLSHQKTAEAQQHLMELSQIARDALSQVRQSVSGYQHQGLAAEVTKLLARLRDAGCKAELVGTIPVLDKRHETTMLLALTELVTNVMRHSKADRCQISFSQQSDCLKVEVTDNGTASNLKEGNGLQGLRQRLAAVGASLLLKQHEGVTALIELPLRKNNV</sequence>
<evidence type="ECO:0000256" key="2">
    <source>
        <dbReference type="ARBA" id="ARBA00022777"/>
    </source>
</evidence>
<keyword evidence="7" id="KW-1185">Reference proteome</keyword>
<feature type="transmembrane region" description="Helical" evidence="4">
    <location>
        <begin position="95"/>
        <end position="116"/>
    </location>
</feature>
<feature type="domain" description="Signal transduction histidine kinase subgroup 3 dimerisation and phosphoacceptor" evidence="5">
    <location>
        <begin position="170"/>
        <end position="236"/>
    </location>
</feature>
<dbReference type="Gene3D" id="3.30.565.10">
    <property type="entry name" value="Histidine kinase-like ATPase, C-terminal domain"/>
    <property type="match status" value="1"/>
</dbReference>
<keyword evidence="3" id="KW-0902">Two-component regulatory system</keyword>
<reference evidence="6 7" key="1">
    <citation type="submission" date="2021-10" db="EMBL/GenBank/DDBJ databases">
        <title>Alishewanella koreense sp. nov. isolated from seawater of southwestern coast in South Korea and the proposal for the reclassification of Rheinheimera perlucida and Rheinheimera tuosuensis as Arsukibacterium perlucida and Arsukibacterium tuosuensis.</title>
        <authorList>
            <person name="Kim K.H."/>
            <person name="Ruan W."/>
            <person name="Kim K.R."/>
            <person name="Baek J.H."/>
            <person name="Jeon C.O."/>
        </authorList>
    </citation>
    <scope>NUCLEOTIDE SEQUENCE [LARGE SCALE GENOMIC DNA]</scope>
    <source>
        <strain evidence="6 7">16-MA</strain>
    </source>
</reference>
<feature type="transmembrane region" description="Helical" evidence="4">
    <location>
        <begin position="36"/>
        <end position="53"/>
    </location>
</feature>
<evidence type="ECO:0000256" key="1">
    <source>
        <dbReference type="ARBA" id="ARBA00022679"/>
    </source>
</evidence>
<keyword evidence="4" id="KW-1133">Transmembrane helix</keyword>
<dbReference type="InterPro" id="IPR036890">
    <property type="entry name" value="HATPase_C_sf"/>
</dbReference>
<dbReference type="SUPFAM" id="SSF55874">
    <property type="entry name" value="ATPase domain of HSP90 chaperone/DNA topoisomerase II/histidine kinase"/>
    <property type="match status" value="1"/>
</dbReference>
<accession>A0ABS8C1I4</accession>
<protein>
    <submittedName>
        <fullName evidence="6">Sensor histidine kinase</fullName>
    </submittedName>
</protein>
<dbReference type="GO" id="GO:0016301">
    <property type="term" value="F:kinase activity"/>
    <property type="evidence" value="ECO:0007669"/>
    <property type="project" value="UniProtKB-KW"/>
</dbReference>
<dbReference type="PANTHER" id="PTHR24421">
    <property type="entry name" value="NITRATE/NITRITE SENSOR PROTEIN NARX-RELATED"/>
    <property type="match status" value="1"/>
</dbReference>
<proteinExistence type="predicted"/>
<keyword evidence="4" id="KW-0472">Membrane</keyword>
<feature type="transmembrane region" description="Helical" evidence="4">
    <location>
        <begin position="12"/>
        <end position="29"/>
    </location>
</feature>
<feature type="transmembrane region" description="Helical" evidence="4">
    <location>
        <begin position="122"/>
        <end position="142"/>
    </location>
</feature>
<dbReference type="InterPro" id="IPR011712">
    <property type="entry name" value="Sig_transdc_His_kin_sub3_dim/P"/>
</dbReference>
<evidence type="ECO:0000256" key="3">
    <source>
        <dbReference type="ARBA" id="ARBA00023012"/>
    </source>
</evidence>
<name>A0ABS8C1I4_9ALTE</name>
<dbReference type="PANTHER" id="PTHR24421:SF63">
    <property type="entry name" value="SENSOR HISTIDINE KINASE DESK"/>
    <property type="match status" value="1"/>
</dbReference>
<dbReference type="Pfam" id="PF07730">
    <property type="entry name" value="HisKA_3"/>
    <property type="match status" value="1"/>
</dbReference>
<keyword evidence="4" id="KW-0812">Transmembrane</keyword>
<dbReference type="Proteomes" id="UP000633814">
    <property type="component" value="Unassembled WGS sequence"/>
</dbReference>
<keyword evidence="2 6" id="KW-0418">Kinase</keyword>
<keyword evidence="1" id="KW-0808">Transferase</keyword>
<dbReference type="EMBL" id="JAEINI020000001">
    <property type="protein sequence ID" value="MCB5225860.1"/>
    <property type="molecule type" value="Genomic_DNA"/>
</dbReference>
<dbReference type="RefSeq" id="WP_226749939.1">
    <property type="nucleotide sequence ID" value="NZ_JAEINI020000001.1"/>
</dbReference>
<organism evidence="6 7">
    <name type="scientific">Alishewanella maricola</name>
    <dbReference type="NCBI Taxonomy" id="2795740"/>
    <lineage>
        <taxon>Bacteria</taxon>
        <taxon>Pseudomonadati</taxon>
        <taxon>Pseudomonadota</taxon>
        <taxon>Gammaproteobacteria</taxon>
        <taxon>Alteromonadales</taxon>
        <taxon>Alteromonadaceae</taxon>
        <taxon>Alishewanella</taxon>
    </lineage>
</organism>
<dbReference type="CDD" id="cd16917">
    <property type="entry name" value="HATPase_UhpB-NarQ-NarX-like"/>
    <property type="match status" value="1"/>
</dbReference>
<evidence type="ECO:0000256" key="4">
    <source>
        <dbReference type="SAM" id="Phobius"/>
    </source>
</evidence>
<dbReference type="InterPro" id="IPR050482">
    <property type="entry name" value="Sensor_HK_TwoCompSys"/>
</dbReference>